<proteinExistence type="predicted"/>
<feature type="signal peptide" evidence="1">
    <location>
        <begin position="1"/>
        <end position="20"/>
    </location>
</feature>
<dbReference type="Proteomes" id="UP000253209">
    <property type="component" value="Unassembled WGS sequence"/>
</dbReference>
<organism evidence="2 3">
    <name type="scientific">Mucilaginibacter hurinus</name>
    <dbReference type="NCBI Taxonomy" id="2201324"/>
    <lineage>
        <taxon>Bacteria</taxon>
        <taxon>Pseudomonadati</taxon>
        <taxon>Bacteroidota</taxon>
        <taxon>Sphingobacteriia</taxon>
        <taxon>Sphingobacteriales</taxon>
        <taxon>Sphingobacteriaceae</taxon>
        <taxon>Mucilaginibacter</taxon>
    </lineage>
</organism>
<keyword evidence="1" id="KW-0732">Signal</keyword>
<dbReference type="RefSeq" id="WP_114005526.1">
    <property type="nucleotide sequence ID" value="NZ_QGDC01000006.1"/>
</dbReference>
<evidence type="ECO:0008006" key="4">
    <source>
        <dbReference type="Google" id="ProtNLM"/>
    </source>
</evidence>
<sequence length="232" mass="25757">MKKLLLSVFALTVLFFAACKKDKNKPNPQPDSPYQPFTSGSTWKYRVVDGSGETAEADTILNKMTGDTRTFNGKTFHVLISKEMVMPESASVSKLKINEGPAGDETYIGFNNNIYSSFYEDEYNRIEIGYLNLDKAVGEAWTEKISFKEDGTNLEGQVKTTTIEKGLSKTLHGKTYNDVIHSKVELQVKTGDSYTTKVSLEFLTAKNIGVISTTGNIDGEESVSELIDYNIK</sequence>
<keyword evidence="3" id="KW-1185">Reference proteome</keyword>
<evidence type="ECO:0000313" key="3">
    <source>
        <dbReference type="Proteomes" id="UP000253209"/>
    </source>
</evidence>
<dbReference type="OrthoDB" id="849973at2"/>
<evidence type="ECO:0000256" key="1">
    <source>
        <dbReference type="SAM" id="SignalP"/>
    </source>
</evidence>
<comment type="caution">
    <text evidence="2">The sequence shown here is derived from an EMBL/GenBank/DDBJ whole genome shotgun (WGS) entry which is preliminary data.</text>
</comment>
<gene>
    <name evidence="2" type="ORF">DJ568_12030</name>
</gene>
<dbReference type="EMBL" id="QGDC01000006">
    <property type="protein sequence ID" value="RCH54543.1"/>
    <property type="molecule type" value="Genomic_DNA"/>
</dbReference>
<dbReference type="AlphaFoldDB" id="A0A367GPC6"/>
<evidence type="ECO:0000313" key="2">
    <source>
        <dbReference type="EMBL" id="RCH54543.1"/>
    </source>
</evidence>
<feature type="chain" id="PRO_5016867084" description="Lipoprotein" evidence="1">
    <location>
        <begin position="21"/>
        <end position="232"/>
    </location>
</feature>
<name>A0A367GPC6_9SPHI</name>
<accession>A0A367GPC6</accession>
<protein>
    <recommendedName>
        <fullName evidence="4">Lipoprotein</fullName>
    </recommendedName>
</protein>
<dbReference type="PROSITE" id="PS51257">
    <property type="entry name" value="PROKAR_LIPOPROTEIN"/>
    <property type="match status" value="1"/>
</dbReference>
<reference evidence="2 3" key="1">
    <citation type="submission" date="2018-05" db="EMBL/GenBank/DDBJ databases">
        <title>Mucilaginibacter hurinus sp. nov., isolated from briquette warehouse soil.</title>
        <authorList>
            <person name="Choi L."/>
        </authorList>
    </citation>
    <scope>NUCLEOTIDE SEQUENCE [LARGE SCALE GENOMIC DNA]</scope>
    <source>
        <strain evidence="2 3">ZR32</strain>
    </source>
</reference>